<feature type="domain" description="Thiamine pyrophosphate enzyme N-terminal TPP-binding" evidence="5">
    <location>
        <begin position="140"/>
        <end position="243"/>
    </location>
</feature>
<dbReference type="AlphaFoldDB" id="A0A8J4BJI9"/>
<reference evidence="6" key="1">
    <citation type="journal article" date="2021" name="Proc. Natl. Acad. Sci. U.S.A.">
        <title>Three genomes in the algal genus Volvox reveal the fate of a haploid sex-determining region after a transition to homothallism.</title>
        <authorList>
            <person name="Yamamoto K."/>
            <person name="Hamaji T."/>
            <person name="Kawai-Toyooka H."/>
            <person name="Matsuzaki R."/>
            <person name="Takahashi F."/>
            <person name="Nishimura Y."/>
            <person name="Kawachi M."/>
            <person name="Noguchi H."/>
            <person name="Minakuchi Y."/>
            <person name="Umen J.G."/>
            <person name="Toyoda A."/>
            <person name="Nozaki H."/>
        </authorList>
    </citation>
    <scope>NUCLEOTIDE SEQUENCE</scope>
    <source>
        <strain evidence="6">NIES-3780</strain>
    </source>
</reference>
<dbReference type="Proteomes" id="UP000747399">
    <property type="component" value="Unassembled WGS sequence"/>
</dbReference>
<feature type="region of interest" description="Disordered" evidence="3">
    <location>
        <begin position="305"/>
        <end position="328"/>
    </location>
</feature>
<dbReference type="Pfam" id="PF02775">
    <property type="entry name" value="TPP_enzyme_C"/>
    <property type="match status" value="1"/>
</dbReference>
<evidence type="ECO:0000259" key="4">
    <source>
        <dbReference type="Pfam" id="PF02775"/>
    </source>
</evidence>
<gene>
    <name evidence="6" type="ORF">Vafri_16971</name>
</gene>
<sequence>MHLGDESSTLGCGNLAVSSRQQLSEHQMQLAAEDSARAATAAATRDVDATASGIVPAAVGAVRNDEFSSLPSPSSLQLSSSSSSAAAATPAAGVASQWLAAPHMAKNADGFTTSTSTPTPPPTPKAASAATAKFAPATRAEALLLAAVRGGADVCFANPGTTEMWLVSAMDRLWPAVRPVLCLQENVATGAADGYARIARRPALTLLHLGPGLANGLANLHNARRARSPVVNMVGDMATWHRANDPLLNSPIEALAATVSGVVIVAGNLQTASWTSRVDPGCSGVGGHCAAAMAAAMAGRPVASHGEASVPAAPPERETGEAGPEITPVGGNVVTIIVPHDLSWEPPPPPPPPPPSPLSASPLQFASPALSSTPGISCPQAYRTSARAAAAANAFVQDCAVALLHAKRRAGGGGAAATAAALYLGGDALLAEDGALIAAGKIAAATGAVLLCESAFARVDRGAGLPTLRRMPYFPQEAASELARYSCLVLVDCQPPVANFGYKDGPGVLVAPKDDNTSALWEFDPAALAAAGWSAATALRRLAAALGPAATDVRPLVNCGGVFAPPGRPTVPPPGRLTPAALCAVLAALQPEGAVIVDESLTSGSSYWEVSKGCPPFVHLTLTGGAIGSGPPMALGAAVALAAASALPSPKQDTGSAAATAAAAASVGQVNNRRRVINLQADGSAMYSLQALWSQAREQLPITTIICANSSYAILRVEAARQRLPGMGPATRSLTDLTGPRLDWVSLAAGMGVPSCRVDTVEGFAMELEAALRLPGPFLIQADL</sequence>
<comment type="caution">
    <text evidence="6">The sequence shown here is derived from an EMBL/GenBank/DDBJ whole genome shotgun (WGS) entry which is preliminary data.</text>
</comment>
<evidence type="ECO:0000259" key="5">
    <source>
        <dbReference type="Pfam" id="PF02776"/>
    </source>
</evidence>
<dbReference type="GO" id="GO:0050660">
    <property type="term" value="F:flavin adenine dinucleotide binding"/>
    <property type="evidence" value="ECO:0007669"/>
    <property type="project" value="TreeGrafter"/>
</dbReference>
<dbReference type="Gene3D" id="3.40.50.970">
    <property type="match status" value="2"/>
</dbReference>
<evidence type="ECO:0000313" key="6">
    <source>
        <dbReference type="EMBL" id="GIL62820.1"/>
    </source>
</evidence>
<proteinExistence type="inferred from homology"/>
<dbReference type="SUPFAM" id="SSF52518">
    <property type="entry name" value="Thiamin diphosphate-binding fold (THDP-binding)"/>
    <property type="match status" value="2"/>
</dbReference>
<keyword evidence="2" id="KW-0786">Thiamine pyrophosphate</keyword>
<feature type="domain" description="Thiamine pyrophosphate enzyme TPP-binding" evidence="4">
    <location>
        <begin position="657"/>
        <end position="781"/>
    </location>
</feature>
<protein>
    <recommendedName>
        <fullName evidence="8">Pyruvate decarboxylase</fullName>
    </recommendedName>
</protein>
<evidence type="ECO:0000313" key="7">
    <source>
        <dbReference type="Proteomes" id="UP000747399"/>
    </source>
</evidence>
<organism evidence="6 7">
    <name type="scientific">Volvox africanus</name>
    <dbReference type="NCBI Taxonomy" id="51714"/>
    <lineage>
        <taxon>Eukaryota</taxon>
        <taxon>Viridiplantae</taxon>
        <taxon>Chlorophyta</taxon>
        <taxon>core chlorophytes</taxon>
        <taxon>Chlorophyceae</taxon>
        <taxon>CS clade</taxon>
        <taxon>Chlamydomonadales</taxon>
        <taxon>Volvocaceae</taxon>
        <taxon>Volvox</taxon>
    </lineage>
</organism>
<dbReference type="EMBL" id="BNCO01000053">
    <property type="protein sequence ID" value="GIL62820.1"/>
    <property type="molecule type" value="Genomic_DNA"/>
</dbReference>
<keyword evidence="7" id="KW-1185">Reference proteome</keyword>
<dbReference type="Pfam" id="PF02776">
    <property type="entry name" value="TPP_enzyme_N"/>
    <property type="match status" value="1"/>
</dbReference>
<dbReference type="PANTHER" id="PTHR18968:SF86">
    <property type="entry name" value="ACETOLACTATE SYNTHASE LARGE SUBUNIT ILVX-RELATED"/>
    <property type="match status" value="1"/>
</dbReference>
<accession>A0A8J4BJI9</accession>
<dbReference type="InterPro" id="IPR045229">
    <property type="entry name" value="TPP_enz"/>
</dbReference>
<dbReference type="InterPro" id="IPR012001">
    <property type="entry name" value="Thiamin_PyroP_enz_TPP-bd_dom"/>
</dbReference>
<dbReference type="GO" id="GO:0003984">
    <property type="term" value="F:acetolactate synthase activity"/>
    <property type="evidence" value="ECO:0007669"/>
    <property type="project" value="TreeGrafter"/>
</dbReference>
<dbReference type="InterPro" id="IPR011766">
    <property type="entry name" value="TPP_enzyme_TPP-bd"/>
</dbReference>
<dbReference type="InterPro" id="IPR029061">
    <property type="entry name" value="THDP-binding"/>
</dbReference>
<evidence type="ECO:0000256" key="2">
    <source>
        <dbReference type="ARBA" id="ARBA00023052"/>
    </source>
</evidence>
<evidence type="ECO:0000256" key="3">
    <source>
        <dbReference type="SAM" id="MobiDB-lite"/>
    </source>
</evidence>
<dbReference type="PANTHER" id="PTHR18968">
    <property type="entry name" value="THIAMINE PYROPHOSPHATE ENZYMES"/>
    <property type="match status" value="1"/>
</dbReference>
<dbReference type="GO" id="GO:0030976">
    <property type="term" value="F:thiamine pyrophosphate binding"/>
    <property type="evidence" value="ECO:0007669"/>
    <property type="project" value="InterPro"/>
</dbReference>
<comment type="similarity">
    <text evidence="1">Belongs to the TPP enzyme family.</text>
</comment>
<name>A0A8J4BJI9_9CHLO</name>
<evidence type="ECO:0000256" key="1">
    <source>
        <dbReference type="ARBA" id="ARBA00007812"/>
    </source>
</evidence>
<evidence type="ECO:0008006" key="8">
    <source>
        <dbReference type="Google" id="ProtNLM"/>
    </source>
</evidence>
<feature type="compositionally biased region" description="Pro residues" evidence="3">
    <location>
        <begin position="345"/>
        <end position="357"/>
    </location>
</feature>
<feature type="region of interest" description="Disordered" evidence="3">
    <location>
        <begin position="340"/>
        <end position="364"/>
    </location>
</feature>
<dbReference type="CDD" id="cd07035">
    <property type="entry name" value="TPP_PYR_POX_like"/>
    <property type="match status" value="1"/>
</dbReference>
<dbReference type="CDD" id="cd02002">
    <property type="entry name" value="TPP_BFDC"/>
    <property type="match status" value="1"/>
</dbReference>
<feature type="region of interest" description="Disordered" evidence="3">
    <location>
        <begin position="109"/>
        <end position="132"/>
    </location>
</feature>